<evidence type="ECO:0000313" key="8">
    <source>
        <dbReference type="Proteomes" id="UP000284842"/>
    </source>
</evidence>
<dbReference type="SUPFAM" id="SSF103473">
    <property type="entry name" value="MFS general substrate transporter"/>
    <property type="match status" value="1"/>
</dbReference>
<evidence type="ECO:0000256" key="3">
    <source>
        <dbReference type="ARBA" id="ARBA00022692"/>
    </source>
</evidence>
<feature type="transmembrane region" description="Helical" evidence="6">
    <location>
        <begin position="32"/>
        <end position="49"/>
    </location>
</feature>
<feature type="non-terminal residue" evidence="7">
    <location>
        <position position="1"/>
    </location>
</feature>
<dbReference type="EMBL" id="NHTK01000752">
    <property type="protein sequence ID" value="PPR05780.1"/>
    <property type="molecule type" value="Genomic_DNA"/>
</dbReference>
<dbReference type="InterPro" id="IPR011701">
    <property type="entry name" value="MFS"/>
</dbReference>
<dbReference type="Proteomes" id="UP000284842">
    <property type="component" value="Unassembled WGS sequence"/>
</dbReference>
<dbReference type="Pfam" id="PF07690">
    <property type="entry name" value="MFS_1"/>
    <property type="match status" value="1"/>
</dbReference>
<keyword evidence="3 6" id="KW-0812">Transmembrane</keyword>
<dbReference type="InterPro" id="IPR036259">
    <property type="entry name" value="MFS_trans_sf"/>
</dbReference>
<reference evidence="7 8" key="1">
    <citation type="journal article" date="2018" name="Evol. Lett.">
        <title>Horizontal gene cluster transfer increased hallucinogenic mushroom diversity.</title>
        <authorList>
            <person name="Reynolds H.T."/>
            <person name="Vijayakumar V."/>
            <person name="Gluck-Thaler E."/>
            <person name="Korotkin H.B."/>
            <person name="Matheny P.B."/>
            <person name="Slot J.C."/>
        </authorList>
    </citation>
    <scope>NUCLEOTIDE SEQUENCE [LARGE SCALE GENOMIC DNA]</scope>
    <source>
        <strain evidence="7 8">2629</strain>
    </source>
</reference>
<dbReference type="PANTHER" id="PTHR23506:SF23">
    <property type="entry name" value="GH10249P"/>
    <property type="match status" value="1"/>
</dbReference>
<organism evidence="7 8">
    <name type="scientific">Panaeolus cyanescens</name>
    <dbReference type="NCBI Taxonomy" id="181874"/>
    <lineage>
        <taxon>Eukaryota</taxon>
        <taxon>Fungi</taxon>
        <taxon>Dikarya</taxon>
        <taxon>Basidiomycota</taxon>
        <taxon>Agaricomycotina</taxon>
        <taxon>Agaricomycetes</taxon>
        <taxon>Agaricomycetidae</taxon>
        <taxon>Agaricales</taxon>
        <taxon>Agaricineae</taxon>
        <taxon>Galeropsidaceae</taxon>
        <taxon>Panaeolus</taxon>
    </lineage>
</organism>
<evidence type="ECO:0000256" key="4">
    <source>
        <dbReference type="ARBA" id="ARBA00022989"/>
    </source>
</evidence>
<dbReference type="PANTHER" id="PTHR23506">
    <property type="entry name" value="GH10249P"/>
    <property type="match status" value="1"/>
</dbReference>
<protein>
    <recommendedName>
        <fullName evidence="9">Major facilitator superfamily (MFS) profile domain-containing protein</fullName>
    </recommendedName>
</protein>
<keyword evidence="2" id="KW-0813">Transport</keyword>
<feature type="transmembrane region" description="Helical" evidence="6">
    <location>
        <begin position="61"/>
        <end position="79"/>
    </location>
</feature>
<name>A0A409YS11_9AGAR</name>
<keyword evidence="8" id="KW-1185">Reference proteome</keyword>
<dbReference type="OrthoDB" id="440553at2759"/>
<dbReference type="InterPro" id="IPR050930">
    <property type="entry name" value="MFS_Vesicular_Transporter"/>
</dbReference>
<gene>
    <name evidence="7" type="ORF">CVT24_006843</name>
</gene>
<dbReference type="Gene3D" id="1.20.1250.20">
    <property type="entry name" value="MFS general substrate transporter like domains"/>
    <property type="match status" value="1"/>
</dbReference>
<dbReference type="GO" id="GO:0022857">
    <property type="term" value="F:transmembrane transporter activity"/>
    <property type="evidence" value="ECO:0007669"/>
    <property type="project" value="InterPro"/>
</dbReference>
<sequence>IDITPHSLLYSTQEPAIPLHLSTIYHLNPSKVGLVFVAAVVPTLVSSPLGGHLADTHGVEWVTVICVLMAAPWWGVLIIEKHLALFVVGFATQCSIMTPVTAELADVANGIEGVGYAHVYGAYNFAYGVGTAVGPIIGGQIYNNVGRGWMVICVVSLFDNGWI</sequence>
<dbReference type="GO" id="GO:0016020">
    <property type="term" value="C:membrane"/>
    <property type="evidence" value="ECO:0007669"/>
    <property type="project" value="UniProtKB-SubCell"/>
</dbReference>
<accession>A0A409YS11</accession>
<evidence type="ECO:0000256" key="5">
    <source>
        <dbReference type="ARBA" id="ARBA00023136"/>
    </source>
</evidence>
<dbReference type="AlphaFoldDB" id="A0A409YS11"/>
<comment type="caution">
    <text evidence="7">The sequence shown here is derived from an EMBL/GenBank/DDBJ whole genome shotgun (WGS) entry which is preliminary data.</text>
</comment>
<proteinExistence type="predicted"/>
<evidence type="ECO:0000313" key="7">
    <source>
        <dbReference type="EMBL" id="PPR05780.1"/>
    </source>
</evidence>
<evidence type="ECO:0000256" key="2">
    <source>
        <dbReference type="ARBA" id="ARBA00022448"/>
    </source>
</evidence>
<evidence type="ECO:0000256" key="6">
    <source>
        <dbReference type="SAM" id="Phobius"/>
    </source>
</evidence>
<keyword evidence="4 6" id="KW-1133">Transmembrane helix</keyword>
<evidence type="ECO:0008006" key="9">
    <source>
        <dbReference type="Google" id="ProtNLM"/>
    </source>
</evidence>
<evidence type="ECO:0000256" key="1">
    <source>
        <dbReference type="ARBA" id="ARBA00004141"/>
    </source>
</evidence>
<keyword evidence="5 6" id="KW-0472">Membrane</keyword>
<dbReference type="STRING" id="181874.A0A409YS11"/>
<comment type="subcellular location">
    <subcellularLocation>
        <location evidence="1">Membrane</location>
        <topology evidence="1">Multi-pass membrane protein</topology>
    </subcellularLocation>
</comment>
<dbReference type="InParanoid" id="A0A409YS11"/>